<dbReference type="Proteomes" id="UP000075787">
    <property type="component" value="Unassembled WGS sequence"/>
</dbReference>
<proteinExistence type="predicted"/>
<dbReference type="GO" id="GO:0005829">
    <property type="term" value="C:cytosol"/>
    <property type="evidence" value="ECO:0007669"/>
    <property type="project" value="UniProtKB-ARBA"/>
</dbReference>
<dbReference type="AlphaFoldDB" id="A0A161R5A6"/>
<dbReference type="InterPro" id="IPR050523">
    <property type="entry name" value="AKR_Detox_Biosynth"/>
</dbReference>
<dbReference type="CDD" id="cd19094">
    <property type="entry name" value="AKR_Tas-like"/>
    <property type="match status" value="1"/>
</dbReference>
<keyword evidence="1" id="KW-0560">Oxidoreductase</keyword>
<feature type="domain" description="NADP-dependent oxidoreductase" evidence="2">
    <location>
        <begin position="15"/>
        <end position="327"/>
    </location>
</feature>
<name>A0A161R5A6_9PROT</name>
<accession>A0A161R5A6</accession>
<evidence type="ECO:0000313" key="3">
    <source>
        <dbReference type="EMBL" id="KYO54213.1"/>
    </source>
</evidence>
<dbReference type="OrthoDB" id="9773828at2"/>
<organism evidence="3 4">
    <name type="scientific">Tistrella mobilis</name>
    <dbReference type="NCBI Taxonomy" id="171437"/>
    <lineage>
        <taxon>Bacteria</taxon>
        <taxon>Pseudomonadati</taxon>
        <taxon>Pseudomonadota</taxon>
        <taxon>Alphaproteobacteria</taxon>
        <taxon>Geminicoccales</taxon>
        <taxon>Geminicoccaceae</taxon>
        <taxon>Tistrella</taxon>
    </lineage>
</organism>
<dbReference type="InterPro" id="IPR023210">
    <property type="entry name" value="NADP_OxRdtase_dom"/>
</dbReference>
<dbReference type="FunFam" id="3.20.20.100:FF:000004">
    <property type="entry name" value="Oxidoreductase, aldo/keto reductase"/>
    <property type="match status" value="1"/>
</dbReference>
<comment type="caution">
    <text evidence="3">The sequence shown here is derived from an EMBL/GenBank/DDBJ whole genome shotgun (WGS) entry which is preliminary data.</text>
</comment>
<dbReference type="GO" id="GO:0016491">
    <property type="term" value="F:oxidoreductase activity"/>
    <property type="evidence" value="ECO:0007669"/>
    <property type="project" value="UniProtKB-KW"/>
</dbReference>
<dbReference type="PANTHER" id="PTHR43364:SF4">
    <property type="entry name" value="NAD(P)-LINKED OXIDOREDUCTASE SUPERFAMILY PROTEIN"/>
    <property type="match status" value="1"/>
</dbReference>
<evidence type="ECO:0000256" key="1">
    <source>
        <dbReference type="ARBA" id="ARBA00023002"/>
    </source>
</evidence>
<protein>
    <recommendedName>
        <fullName evidence="2">NADP-dependent oxidoreductase domain-containing protein</fullName>
    </recommendedName>
</protein>
<reference evidence="3 4" key="1">
    <citation type="submission" date="2015-12" db="EMBL/GenBank/DDBJ databases">
        <title>Genome sequence of Tistrella mobilis MCCC 1A02139.</title>
        <authorList>
            <person name="Lu L."/>
            <person name="Lai Q."/>
            <person name="Shao Z."/>
            <person name="Qian P."/>
        </authorList>
    </citation>
    <scope>NUCLEOTIDE SEQUENCE [LARGE SCALE GENOMIC DNA]</scope>
    <source>
        <strain evidence="3 4">MCCC 1A02139</strain>
    </source>
</reference>
<dbReference type="EMBL" id="LPZR01000094">
    <property type="protein sequence ID" value="KYO54213.1"/>
    <property type="molecule type" value="Genomic_DNA"/>
</dbReference>
<sequence length="336" mass="36244">MRYRRLGRSGLLVSEISLGTMTFGSQLDERTSVRIMAEAFEAGVTLFDTAEMYAVPQTPETQGASERILGAFLKTVPRDRVIVATKVSGPGDGPGRGIVGHIRGGLCALDRFHIERAVEESLKRLGTDVIDLYQTHWPDRVTPMDEQLEALDRLVRAGKVRYLGVSNETPWGLTRLAARAEALGTARIVSLQNVYHLLKRVYDDGMSEVCVNEGIGMLAFSPIAMGVLTGKYGAAGGAGPEARLNAFPPRFQARYGHARAITAADRYVALAREHGLHPATMAVAWTLGRPGIASALPGVSRSDQLAPILAAADLDLSPDLLQAIEAVHREMPNPVV</sequence>
<dbReference type="Pfam" id="PF00248">
    <property type="entry name" value="Aldo_ket_red"/>
    <property type="match status" value="1"/>
</dbReference>
<dbReference type="Gene3D" id="3.20.20.100">
    <property type="entry name" value="NADP-dependent oxidoreductase domain"/>
    <property type="match status" value="1"/>
</dbReference>
<dbReference type="RefSeq" id="WP_062763189.1">
    <property type="nucleotide sequence ID" value="NZ_CP121045.1"/>
</dbReference>
<evidence type="ECO:0000313" key="4">
    <source>
        <dbReference type="Proteomes" id="UP000075787"/>
    </source>
</evidence>
<dbReference type="SUPFAM" id="SSF51430">
    <property type="entry name" value="NAD(P)-linked oxidoreductase"/>
    <property type="match status" value="1"/>
</dbReference>
<dbReference type="PANTHER" id="PTHR43364">
    <property type="entry name" value="NADH-SPECIFIC METHYLGLYOXAL REDUCTASE-RELATED"/>
    <property type="match status" value="1"/>
</dbReference>
<gene>
    <name evidence="3" type="ORF">AUP44_25455</name>
</gene>
<dbReference type="InterPro" id="IPR036812">
    <property type="entry name" value="NAD(P)_OxRdtase_dom_sf"/>
</dbReference>
<evidence type="ECO:0000259" key="2">
    <source>
        <dbReference type="Pfam" id="PF00248"/>
    </source>
</evidence>
<dbReference type="GeneID" id="97240595"/>